<dbReference type="InterPro" id="IPR008803">
    <property type="entry name" value="RHD3/Sey1"/>
</dbReference>
<dbReference type="GO" id="GO:0005525">
    <property type="term" value="F:GTP binding"/>
    <property type="evidence" value="ECO:0007669"/>
    <property type="project" value="UniProtKB-UniRule"/>
</dbReference>
<evidence type="ECO:0000256" key="2">
    <source>
        <dbReference type="ARBA" id="ARBA00022741"/>
    </source>
</evidence>
<dbReference type="GO" id="GO:0005789">
    <property type="term" value="C:endoplasmic reticulum membrane"/>
    <property type="evidence" value="ECO:0007669"/>
    <property type="project" value="UniProtKB-SubCell"/>
</dbReference>
<feature type="binding site" evidence="8">
    <location>
        <begin position="54"/>
        <end position="61"/>
    </location>
    <ligand>
        <name>GTP</name>
        <dbReference type="ChEBI" id="CHEBI:37565"/>
    </ligand>
</feature>
<name>A0A4T0X7H5_9ASCO</name>
<dbReference type="FunFam" id="3.40.50.300:FF:000727">
    <property type="entry name" value="Protein SEY1 homolog"/>
    <property type="match status" value="1"/>
</dbReference>
<keyword evidence="3 8" id="KW-0378">Hydrolase</keyword>
<dbReference type="SUPFAM" id="SSF52540">
    <property type="entry name" value="P-loop containing nucleoside triphosphate hydrolases"/>
    <property type="match status" value="1"/>
</dbReference>
<feature type="topological domain" description="Cytoplasmic" evidence="8">
    <location>
        <begin position="745"/>
        <end position="771"/>
    </location>
</feature>
<dbReference type="PROSITE" id="PS51715">
    <property type="entry name" value="G_GB1_RHD3"/>
    <property type="match status" value="1"/>
</dbReference>
<dbReference type="GO" id="GO:0016320">
    <property type="term" value="P:endoplasmic reticulum membrane fusion"/>
    <property type="evidence" value="ECO:0007669"/>
    <property type="project" value="TreeGrafter"/>
</dbReference>
<dbReference type="AlphaFoldDB" id="A0A4T0X7H5"/>
<feature type="compositionally biased region" description="Acidic residues" evidence="9">
    <location>
        <begin position="635"/>
        <end position="655"/>
    </location>
</feature>
<dbReference type="GO" id="GO:0003924">
    <property type="term" value="F:GTPase activity"/>
    <property type="evidence" value="ECO:0007669"/>
    <property type="project" value="UniProtKB-UniRule"/>
</dbReference>
<feature type="domain" description="GB1/RHD3-type G" evidence="11">
    <location>
        <begin position="44"/>
        <end position="271"/>
    </location>
</feature>
<feature type="topological domain" description="Cytoplasmic" evidence="8">
    <location>
        <begin position="1"/>
        <end position="699"/>
    </location>
</feature>
<evidence type="ECO:0000256" key="1">
    <source>
        <dbReference type="ARBA" id="ARBA00022692"/>
    </source>
</evidence>
<evidence type="ECO:0000256" key="3">
    <source>
        <dbReference type="ARBA" id="ARBA00022801"/>
    </source>
</evidence>
<sequence length="771" mass="88953">MSQLSQPSDSFVSVHLIDENKQFATDLDTYVDKSYAVKDADGDGLNYHIVSVFGSQSTGKSTLLNKLFGTKFDIMDETKRQQTTKGIWFSHANYIASTDETTSFKKNNDRNIYVLDVEGVDGRERADDKDFERKSALFALATSEILIVNIFEHQVGLYQGANMELLKTVMEVNLSLFHKQHEKCLLLFVVRDFTGLTPLSNLGQSLESDMQRIWSDLNKPDECKDSKLDDFFDLEFASISHKVFKPEEFEYDIKLLGDNFSNEKLFNANKYHKKIPVDAWALYSQQLWEQIDNNQDLDLPTQQILVSKFKCNEIMNGIYTDVFLPEFAAEEGKGKEAITRLKELRAKCINDYDLHASRYKKPVFLEIKQDLVNKIDAKLEVFQTSILKELVDEIVSEIEPKFLKSKKDSKLSVKEIIEELKKDVIDNFETLSKNLLLVDSLDENPRYASILQKQREYLTETVEGVANKLRQKESRKLINRITKSFQIEFKDDLIEEFTQPNDNSWDVVTVKFDKLREKLLDKYKTGTFFDFKFGLTAEQNDILYSKIQQRLWNQFDSIVHDYFNNDNVSRILRNVFEDSFKYDNRGMPFVPETISQLDSRFNLAKNKTLQLLPILSKITLTDGKSLIKPQFKLDNDDDQDNDDENYNSGESDVDDSESRNRFTILLSPKEQAKVMQRFKKESDALYLDAKRAMIASKTSIPFYIWIIILVLGWNEFMAVLGNPILCVIILVGIGGFIVTYKMPMLSAALSMTGSSFKQHIPTSNQSHIKQS</sequence>
<feature type="transmembrane region" description="Helical" evidence="10">
    <location>
        <begin position="694"/>
        <end position="713"/>
    </location>
</feature>
<dbReference type="STRING" id="52247.A0A4T0X7H5"/>
<dbReference type="EMBL" id="SELW01000012">
    <property type="protein sequence ID" value="TID31333.1"/>
    <property type="molecule type" value="Genomic_DNA"/>
</dbReference>
<evidence type="ECO:0000256" key="6">
    <source>
        <dbReference type="ARBA" id="ARBA00023134"/>
    </source>
</evidence>
<dbReference type="InterPro" id="IPR046758">
    <property type="entry name" value="Sey1/RHD3-like_3HB"/>
</dbReference>
<gene>
    <name evidence="8" type="primary">SEY1</name>
    <name evidence="12" type="ORF">CANINC_000044</name>
</gene>
<dbReference type="Gene3D" id="3.40.50.300">
    <property type="entry name" value="P-loop containing nucleotide triphosphate hydrolases"/>
    <property type="match status" value="1"/>
</dbReference>
<protein>
    <recommendedName>
        <fullName evidence="11">GB1/RHD3-type G domain-containing protein</fullName>
    </recommendedName>
</protein>
<dbReference type="CDD" id="cd01851">
    <property type="entry name" value="GBP"/>
    <property type="match status" value="1"/>
</dbReference>
<keyword evidence="2 8" id="KW-0547">Nucleotide-binding</keyword>
<feature type="topological domain" description="Lumenal" evidence="8">
    <location>
        <begin position="721"/>
        <end position="723"/>
    </location>
</feature>
<evidence type="ECO:0000313" key="13">
    <source>
        <dbReference type="Proteomes" id="UP000307173"/>
    </source>
</evidence>
<evidence type="ECO:0000313" key="12">
    <source>
        <dbReference type="EMBL" id="TID31333.1"/>
    </source>
</evidence>
<organism evidence="12 13">
    <name type="scientific">Pichia inconspicua</name>
    <dbReference type="NCBI Taxonomy" id="52247"/>
    <lineage>
        <taxon>Eukaryota</taxon>
        <taxon>Fungi</taxon>
        <taxon>Dikarya</taxon>
        <taxon>Ascomycota</taxon>
        <taxon>Saccharomycotina</taxon>
        <taxon>Pichiomycetes</taxon>
        <taxon>Pichiales</taxon>
        <taxon>Pichiaceae</taxon>
        <taxon>Pichia</taxon>
    </lineage>
</organism>
<dbReference type="Pfam" id="PF05879">
    <property type="entry name" value="RHD3_GTPase"/>
    <property type="match status" value="1"/>
</dbReference>
<keyword evidence="1 8" id="KW-0812">Transmembrane</keyword>
<feature type="transmembrane region" description="Helical" evidence="10">
    <location>
        <begin position="719"/>
        <end position="740"/>
    </location>
</feature>
<dbReference type="HAMAP" id="MF_03109">
    <property type="entry name" value="Sey1"/>
    <property type="match status" value="1"/>
</dbReference>
<keyword evidence="13" id="KW-1185">Reference proteome</keyword>
<dbReference type="InterPro" id="IPR027417">
    <property type="entry name" value="P-loop_NTPase"/>
</dbReference>
<evidence type="ECO:0000256" key="9">
    <source>
        <dbReference type="SAM" id="MobiDB-lite"/>
    </source>
</evidence>
<accession>A0A4T0X7H5</accession>
<dbReference type="PANTHER" id="PTHR45923">
    <property type="entry name" value="PROTEIN SEY1"/>
    <property type="match status" value="1"/>
</dbReference>
<dbReference type="OrthoDB" id="1597724at2759"/>
<evidence type="ECO:0000256" key="4">
    <source>
        <dbReference type="ARBA" id="ARBA00022824"/>
    </source>
</evidence>
<evidence type="ECO:0000256" key="7">
    <source>
        <dbReference type="ARBA" id="ARBA00023136"/>
    </source>
</evidence>
<evidence type="ECO:0000259" key="11">
    <source>
        <dbReference type="PROSITE" id="PS51715"/>
    </source>
</evidence>
<dbReference type="InterPro" id="IPR030386">
    <property type="entry name" value="G_GB1_RHD3_dom"/>
</dbReference>
<keyword evidence="6 8" id="KW-0342">GTP-binding</keyword>
<comment type="caution">
    <text evidence="12">The sequence shown here is derived from an EMBL/GenBank/DDBJ whole genome shotgun (WGS) entry which is preliminary data.</text>
</comment>
<dbReference type="PANTHER" id="PTHR45923:SF2">
    <property type="entry name" value="PROTEIN SEY1"/>
    <property type="match status" value="1"/>
</dbReference>
<keyword evidence="4 8" id="KW-0256">Endoplasmic reticulum</keyword>
<dbReference type="Proteomes" id="UP000307173">
    <property type="component" value="Unassembled WGS sequence"/>
</dbReference>
<keyword evidence="7 8" id="KW-0472">Membrane</keyword>
<proteinExistence type="inferred from homology"/>
<dbReference type="Pfam" id="PF20428">
    <property type="entry name" value="Sey1_3HB"/>
    <property type="match status" value="1"/>
</dbReference>
<reference evidence="12 13" key="1">
    <citation type="journal article" date="2019" name="Front. Genet.">
        <title>Whole-Genome Sequencing of the Opportunistic Yeast Pathogen Candida inconspicua Uncovers Its Hybrid Origin.</title>
        <authorList>
            <person name="Mixao V."/>
            <person name="Hansen A.P."/>
            <person name="Saus E."/>
            <person name="Boekhout T."/>
            <person name="Lass-Florl C."/>
            <person name="Gabaldon T."/>
        </authorList>
    </citation>
    <scope>NUCLEOTIDE SEQUENCE [LARGE SCALE GENOMIC DNA]</scope>
    <source>
        <strain evidence="12 13">CBS 180</strain>
    </source>
</reference>
<comment type="similarity">
    <text evidence="8">Belongs to the TRAFAC class dynamin-like GTPase superfamily. GB1/RHD3 GTPase family. RHD3 subfamily.</text>
</comment>
<evidence type="ECO:0000256" key="5">
    <source>
        <dbReference type="ARBA" id="ARBA00022989"/>
    </source>
</evidence>
<feature type="region of interest" description="Disordered" evidence="9">
    <location>
        <begin position="631"/>
        <end position="658"/>
    </location>
</feature>
<comment type="subcellular location">
    <subcellularLocation>
        <location evidence="8">Endoplasmic reticulum membrane</location>
        <topology evidence="8">Multi-pass membrane protein</topology>
    </subcellularLocation>
    <text evidence="8">Enriched in the cortical ER. Concentrated in punctae along the ER tubules.</text>
</comment>
<evidence type="ECO:0000256" key="10">
    <source>
        <dbReference type="SAM" id="Phobius"/>
    </source>
</evidence>
<evidence type="ECO:0000256" key="8">
    <source>
        <dbReference type="HAMAP-Rule" id="MF_03109"/>
    </source>
</evidence>
<keyword evidence="5 8" id="KW-1133">Transmembrane helix</keyword>